<dbReference type="Proteomes" id="UP000789901">
    <property type="component" value="Unassembled WGS sequence"/>
</dbReference>
<gene>
    <name evidence="1" type="ORF">GMARGA_LOCUS31384</name>
</gene>
<proteinExistence type="predicted"/>
<dbReference type="EMBL" id="CAJVQB010046694">
    <property type="protein sequence ID" value="CAG8833097.1"/>
    <property type="molecule type" value="Genomic_DNA"/>
</dbReference>
<comment type="caution">
    <text evidence="1">The sequence shown here is derived from an EMBL/GenBank/DDBJ whole genome shotgun (WGS) entry which is preliminary data.</text>
</comment>
<sequence>VFTEYLIDDDRFIYVIYDDEMLENRNHAIKETNDDIVNQLVHTKEVLKIKINKTYKKNNHKFNKTYKKNNHKINKLYKKNNHKKHYTQRIQKTALSQAKFQYRFEDESIKSENELKENIKNAPLQQNANALPMKIINKNISIINGPKLVD</sequence>
<keyword evidence="2" id="KW-1185">Reference proteome</keyword>
<protein>
    <submittedName>
        <fullName evidence="1">34283_t:CDS:1</fullName>
    </submittedName>
</protein>
<evidence type="ECO:0000313" key="1">
    <source>
        <dbReference type="EMBL" id="CAG8833097.1"/>
    </source>
</evidence>
<feature type="non-terminal residue" evidence="1">
    <location>
        <position position="1"/>
    </location>
</feature>
<evidence type="ECO:0000313" key="2">
    <source>
        <dbReference type="Proteomes" id="UP000789901"/>
    </source>
</evidence>
<accession>A0ABN7WK84</accession>
<organism evidence="1 2">
    <name type="scientific">Gigaspora margarita</name>
    <dbReference type="NCBI Taxonomy" id="4874"/>
    <lineage>
        <taxon>Eukaryota</taxon>
        <taxon>Fungi</taxon>
        <taxon>Fungi incertae sedis</taxon>
        <taxon>Mucoromycota</taxon>
        <taxon>Glomeromycotina</taxon>
        <taxon>Glomeromycetes</taxon>
        <taxon>Diversisporales</taxon>
        <taxon>Gigasporaceae</taxon>
        <taxon>Gigaspora</taxon>
    </lineage>
</organism>
<name>A0ABN7WK84_GIGMA</name>
<reference evidence="1 2" key="1">
    <citation type="submission" date="2021-06" db="EMBL/GenBank/DDBJ databases">
        <authorList>
            <person name="Kallberg Y."/>
            <person name="Tangrot J."/>
            <person name="Rosling A."/>
        </authorList>
    </citation>
    <scope>NUCLEOTIDE SEQUENCE [LARGE SCALE GENOMIC DNA]</scope>
    <source>
        <strain evidence="1 2">120-4 pot B 10/14</strain>
    </source>
</reference>